<dbReference type="SMART" id="SM00460">
    <property type="entry name" value="TGc"/>
    <property type="match status" value="1"/>
</dbReference>
<dbReference type="RefSeq" id="WP_276662459.1">
    <property type="nucleotide sequence ID" value="NZ_SSFD01000382.1"/>
</dbReference>
<feature type="transmembrane region" description="Helical" evidence="1">
    <location>
        <begin position="81"/>
        <end position="98"/>
    </location>
</feature>
<feature type="transmembrane region" description="Helical" evidence="1">
    <location>
        <begin position="129"/>
        <end position="146"/>
    </location>
</feature>
<dbReference type="Proteomes" id="UP000321192">
    <property type="component" value="Unassembled WGS sequence"/>
</dbReference>
<dbReference type="InterPro" id="IPR021878">
    <property type="entry name" value="TgpA_N"/>
</dbReference>
<keyword evidence="1" id="KW-0812">Transmembrane</keyword>
<dbReference type="InterPro" id="IPR025403">
    <property type="entry name" value="TgpA-like_C"/>
</dbReference>
<keyword evidence="1" id="KW-1133">Transmembrane helix</keyword>
<feature type="domain" description="Transglutaminase-like" evidence="2">
    <location>
        <begin position="421"/>
        <end position="492"/>
    </location>
</feature>
<accession>A0A5C7S465</accession>
<dbReference type="EMBL" id="SSFD01000382">
    <property type="protein sequence ID" value="TXH78624.1"/>
    <property type="molecule type" value="Genomic_DNA"/>
</dbReference>
<name>A0A5C7S465_THASP</name>
<dbReference type="PANTHER" id="PTHR42736">
    <property type="entry name" value="PROTEIN-GLUTAMINE GAMMA-GLUTAMYLTRANSFERASE"/>
    <property type="match status" value="1"/>
</dbReference>
<feature type="transmembrane region" description="Helical" evidence="1">
    <location>
        <begin position="152"/>
        <end position="171"/>
    </location>
</feature>
<sequence>MSVARARRLIGLRRRGGPLGGTRTGPLAPALRRDQGAWLLAAAAMAIAPHAGWLPGWIGALGLGLLGWRALLLWRGSRPPPGTLLFALALAVAAGVRLEFGHFFGREPGVAVLVLLLGLKLLETRAARDIRAGVLLCLFLQLALFFEDQSLPVAALVLAGTLPALGALVALADPDGDERERLLTATTLLAQGLPFMLALFVLFPRIQGPLWGLPADAFSARTGLSDTMRPGSISALGESDEIALRAAFSGPPPPPAQRYWRGPVLTRFDGREWHAEPAAESASPSYTPQGERIDYLLTIEPHQRRWLIALEHPGPARPPIRYTGDLRALAAEPLRARARFALGAYPHTPVGVAESPAVLASATTLPADSNPRSRRLAAELAAGARDHAEILERVLARLRALRLAYTLRPPLLGRHAADEFLFDARRGFCEHFASAFAVLMRAAGVPTRIVTGYQGGEINPIDGQLVVRQSDAHAWTEVWLQGRGWLRVDPTALAAPERIDGGLAAALADAGELPLMLRADMAWLRGLRHRWEAVANLWNQHVLGYNPERQRELLARIGLGADRLAQTLGVLAGAAVLLFAALYAWSLRATRVRDPLARTWERFCAKMAAAGAARPAWQGPQDYAEELATHFPAHAMELRGICMLYARLRYGPPAPEQQLRILHNRIASLRLK</sequence>
<dbReference type="InterPro" id="IPR002931">
    <property type="entry name" value="Transglutaminase-like"/>
</dbReference>
<comment type="caution">
    <text evidence="3">The sequence shown here is derived from an EMBL/GenBank/DDBJ whole genome shotgun (WGS) entry which is preliminary data.</text>
</comment>
<protein>
    <submittedName>
        <fullName evidence="3">DUF3488 domain-containing protein</fullName>
    </submittedName>
</protein>
<proteinExistence type="predicted"/>
<evidence type="ECO:0000313" key="4">
    <source>
        <dbReference type="Proteomes" id="UP000321192"/>
    </source>
</evidence>
<evidence type="ECO:0000259" key="2">
    <source>
        <dbReference type="SMART" id="SM00460"/>
    </source>
</evidence>
<organism evidence="3 4">
    <name type="scientific">Thauera aminoaromatica</name>
    <dbReference type="NCBI Taxonomy" id="164330"/>
    <lineage>
        <taxon>Bacteria</taxon>
        <taxon>Pseudomonadati</taxon>
        <taxon>Pseudomonadota</taxon>
        <taxon>Betaproteobacteria</taxon>
        <taxon>Rhodocyclales</taxon>
        <taxon>Zoogloeaceae</taxon>
        <taxon>Thauera</taxon>
    </lineage>
</organism>
<dbReference type="InterPro" id="IPR038765">
    <property type="entry name" value="Papain-like_cys_pep_sf"/>
</dbReference>
<dbReference type="AlphaFoldDB" id="A0A5C7S465"/>
<dbReference type="PANTHER" id="PTHR42736:SF1">
    <property type="entry name" value="PROTEIN-GLUTAMINE GAMMA-GLUTAMYLTRANSFERASE"/>
    <property type="match status" value="1"/>
</dbReference>
<dbReference type="Gene3D" id="3.10.620.30">
    <property type="match status" value="1"/>
</dbReference>
<feature type="transmembrane region" description="Helical" evidence="1">
    <location>
        <begin position="564"/>
        <end position="585"/>
    </location>
</feature>
<dbReference type="InterPro" id="IPR052901">
    <property type="entry name" value="Bact_TGase-like"/>
</dbReference>
<reference evidence="3 4" key="1">
    <citation type="submission" date="2018-09" db="EMBL/GenBank/DDBJ databases">
        <title>Metagenome Assembled Genomes from an Advanced Water Purification Facility.</title>
        <authorList>
            <person name="Stamps B.W."/>
            <person name="Spear J.R."/>
        </authorList>
    </citation>
    <scope>NUCLEOTIDE SEQUENCE [LARGE SCALE GENOMIC DNA]</scope>
    <source>
        <strain evidence="3">Bin_27_1</strain>
    </source>
</reference>
<feature type="transmembrane region" description="Helical" evidence="1">
    <location>
        <begin position="36"/>
        <end position="51"/>
    </location>
</feature>
<dbReference type="Pfam" id="PF13559">
    <property type="entry name" value="DUF4129"/>
    <property type="match status" value="1"/>
</dbReference>
<keyword evidence="1" id="KW-0472">Membrane</keyword>
<feature type="transmembrane region" description="Helical" evidence="1">
    <location>
        <begin position="183"/>
        <end position="203"/>
    </location>
</feature>
<evidence type="ECO:0000256" key="1">
    <source>
        <dbReference type="SAM" id="Phobius"/>
    </source>
</evidence>
<dbReference type="SUPFAM" id="SSF54001">
    <property type="entry name" value="Cysteine proteinases"/>
    <property type="match status" value="1"/>
</dbReference>
<dbReference type="Pfam" id="PF01841">
    <property type="entry name" value="Transglut_core"/>
    <property type="match status" value="1"/>
</dbReference>
<evidence type="ECO:0000313" key="3">
    <source>
        <dbReference type="EMBL" id="TXH78624.1"/>
    </source>
</evidence>
<dbReference type="Pfam" id="PF11992">
    <property type="entry name" value="TgpA_N"/>
    <property type="match status" value="1"/>
</dbReference>
<gene>
    <name evidence="3" type="ORF">E6Q80_22310</name>
</gene>